<dbReference type="AlphaFoldDB" id="A0AA39NPD7"/>
<comment type="subcellular location">
    <subcellularLocation>
        <location evidence="1">Secreted</location>
    </subcellularLocation>
</comment>
<keyword evidence="3" id="KW-0964">Secreted</keyword>
<dbReference type="GO" id="GO:0047911">
    <property type="term" value="F:galacturan 1,4-alpha-galacturonidase activity"/>
    <property type="evidence" value="ECO:0007669"/>
    <property type="project" value="UniProtKB-EC"/>
</dbReference>
<evidence type="ECO:0000256" key="14">
    <source>
        <dbReference type="ARBA" id="ARBA00038933"/>
    </source>
</evidence>
<reference evidence="19" key="1">
    <citation type="submission" date="2023-06" db="EMBL/GenBank/DDBJ databases">
        <authorList>
            <consortium name="Lawrence Berkeley National Laboratory"/>
            <person name="Ahrendt S."/>
            <person name="Sahu N."/>
            <person name="Indic B."/>
            <person name="Wong-Bajracharya J."/>
            <person name="Merenyi Z."/>
            <person name="Ke H.-M."/>
            <person name="Monk M."/>
            <person name="Kocsube S."/>
            <person name="Drula E."/>
            <person name="Lipzen A."/>
            <person name="Balint B."/>
            <person name="Henrissat B."/>
            <person name="Andreopoulos B."/>
            <person name="Martin F.M."/>
            <person name="Harder C.B."/>
            <person name="Rigling D."/>
            <person name="Ford K.L."/>
            <person name="Foster G.D."/>
            <person name="Pangilinan J."/>
            <person name="Papanicolaou A."/>
            <person name="Barry K."/>
            <person name="LaButti K."/>
            <person name="Viragh M."/>
            <person name="Koriabine M."/>
            <person name="Yan M."/>
            <person name="Riley R."/>
            <person name="Champramary S."/>
            <person name="Plett K.L."/>
            <person name="Tsai I.J."/>
            <person name="Slot J."/>
            <person name="Sipos G."/>
            <person name="Plett J."/>
            <person name="Nagy L.G."/>
            <person name="Grigoriev I.V."/>
        </authorList>
    </citation>
    <scope>NUCLEOTIDE SEQUENCE</scope>
    <source>
        <strain evidence="19">CCBAS 213</strain>
    </source>
</reference>
<keyword evidence="9" id="KW-0119">Carbohydrate metabolism</keyword>
<keyword evidence="6 17" id="KW-0378">Hydrolase</keyword>
<evidence type="ECO:0000256" key="3">
    <source>
        <dbReference type="ARBA" id="ARBA00022525"/>
    </source>
</evidence>
<name>A0AA39NPD7_ARMTA</name>
<dbReference type="GO" id="GO:0071555">
    <property type="term" value="P:cell wall organization"/>
    <property type="evidence" value="ECO:0007669"/>
    <property type="project" value="UniProtKB-KW"/>
</dbReference>
<feature type="active site" evidence="16">
    <location>
        <position position="232"/>
    </location>
</feature>
<keyword evidence="8" id="KW-0325">Glycoprotein</keyword>
<dbReference type="InterPro" id="IPR011050">
    <property type="entry name" value="Pectin_lyase_fold/virulence"/>
</dbReference>
<comment type="function">
    <text evidence="13">Specific in hydrolyzing the terminal glycosidic bond of polygalacturonic acid and oligogalacturonates.</text>
</comment>
<dbReference type="GO" id="GO:0004650">
    <property type="term" value="F:polygalacturonase activity"/>
    <property type="evidence" value="ECO:0007669"/>
    <property type="project" value="InterPro"/>
</dbReference>
<sequence length="388" mass="41820">MLRLLCIFLLTLAAAFGQECTLTPSGGDDAPQFLAAAAACDTVVIPVGKQLNIATRMNMTGLTNTHINLEGSIRFEPDIPYWTGNAFYFDFQDSITFWLLGGENIVLSGGSTLDGAGQAWYDAFASNSSLRRPIILTIYQATNALVEDIQMINSPMWFNLVYESNDVTYSNINITAVSTSKNKIANTDGWDIYRSDTVIIRDSSILNGDDCVSFKPNTTNVLVSNLSCNGSHGISVGSLGQYSGIFDIVENITATDISMSNAQNGARIKAWAGSGVGSGIVKNITFTNFEVSKVDNPIVIDQCYMTSSSECSKFPSNTFIEDVWFDDVFGTSSGATVASLECSPDSRCTNINVNDLNLKAGKGTAKYECQNVDLSGNAVDLFPECTET</sequence>
<evidence type="ECO:0000256" key="6">
    <source>
        <dbReference type="ARBA" id="ARBA00022801"/>
    </source>
</evidence>
<keyword evidence="4 18" id="KW-0732">Signal</keyword>
<keyword evidence="20" id="KW-1185">Reference proteome</keyword>
<dbReference type="EC" id="3.2.1.67" evidence="14"/>
<evidence type="ECO:0000313" key="20">
    <source>
        <dbReference type="Proteomes" id="UP001175211"/>
    </source>
</evidence>
<evidence type="ECO:0000256" key="10">
    <source>
        <dbReference type="ARBA" id="ARBA00023295"/>
    </source>
</evidence>
<organism evidence="19 20">
    <name type="scientific">Armillaria tabescens</name>
    <name type="common">Ringless honey mushroom</name>
    <name type="synonym">Agaricus tabescens</name>
    <dbReference type="NCBI Taxonomy" id="1929756"/>
    <lineage>
        <taxon>Eukaryota</taxon>
        <taxon>Fungi</taxon>
        <taxon>Dikarya</taxon>
        <taxon>Basidiomycota</taxon>
        <taxon>Agaricomycotina</taxon>
        <taxon>Agaricomycetes</taxon>
        <taxon>Agaricomycetidae</taxon>
        <taxon>Agaricales</taxon>
        <taxon>Marasmiineae</taxon>
        <taxon>Physalacriaceae</taxon>
        <taxon>Desarmillaria</taxon>
    </lineage>
</organism>
<dbReference type="GeneID" id="85352572"/>
<dbReference type="GO" id="GO:0045490">
    <property type="term" value="P:pectin catabolic process"/>
    <property type="evidence" value="ECO:0007669"/>
    <property type="project" value="UniProtKB-ARBA"/>
</dbReference>
<dbReference type="PANTHER" id="PTHR31736:SF12">
    <property type="entry name" value="EXO-POLYGALACTURONASE, PUTATIVE-RELATED"/>
    <property type="match status" value="1"/>
</dbReference>
<evidence type="ECO:0000256" key="12">
    <source>
        <dbReference type="ARBA" id="ARBA00023326"/>
    </source>
</evidence>
<dbReference type="GO" id="GO:0005576">
    <property type="term" value="C:extracellular region"/>
    <property type="evidence" value="ECO:0007669"/>
    <property type="project" value="UniProtKB-SubCell"/>
</dbReference>
<comment type="catalytic activity">
    <reaction evidence="15">
        <text>[(1-&gt;4)-alpha-D-galacturonosyl](n) + H2O = alpha-D-galacturonate + [(1-&gt;4)-alpha-D-galacturonosyl](n-1)</text>
        <dbReference type="Rhea" id="RHEA:14117"/>
        <dbReference type="Rhea" id="RHEA-COMP:14570"/>
        <dbReference type="Rhea" id="RHEA-COMP:14572"/>
        <dbReference type="ChEBI" id="CHEBI:15377"/>
        <dbReference type="ChEBI" id="CHEBI:58658"/>
        <dbReference type="ChEBI" id="CHEBI:140523"/>
        <dbReference type="EC" id="3.2.1.67"/>
    </reaction>
</comment>
<evidence type="ECO:0000256" key="2">
    <source>
        <dbReference type="ARBA" id="ARBA00008834"/>
    </source>
</evidence>
<proteinExistence type="inferred from homology"/>
<protein>
    <recommendedName>
        <fullName evidence="14">galacturonan 1,4-alpha-galacturonidase</fullName>
        <ecNumber evidence="14">3.2.1.67</ecNumber>
    </recommendedName>
</protein>
<feature type="chain" id="PRO_5041388368" description="galacturonan 1,4-alpha-galacturonidase" evidence="18">
    <location>
        <begin position="18"/>
        <end position="388"/>
    </location>
</feature>
<dbReference type="Pfam" id="PF00295">
    <property type="entry name" value="Glyco_hydro_28"/>
    <property type="match status" value="1"/>
</dbReference>
<evidence type="ECO:0000256" key="11">
    <source>
        <dbReference type="ARBA" id="ARBA00023316"/>
    </source>
</evidence>
<keyword evidence="5" id="KW-0677">Repeat</keyword>
<evidence type="ECO:0000256" key="17">
    <source>
        <dbReference type="RuleBase" id="RU361169"/>
    </source>
</evidence>
<evidence type="ECO:0000256" key="5">
    <source>
        <dbReference type="ARBA" id="ARBA00022737"/>
    </source>
</evidence>
<evidence type="ECO:0000313" key="19">
    <source>
        <dbReference type="EMBL" id="KAK0469204.1"/>
    </source>
</evidence>
<dbReference type="EMBL" id="JAUEPS010000001">
    <property type="protein sequence ID" value="KAK0469204.1"/>
    <property type="molecule type" value="Genomic_DNA"/>
</dbReference>
<accession>A0AA39NPD7</accession>
<evidence type="ECO:0000256" key="15">
    <source>
        <dbReference type="ARBA" id="ARBA00048766"/>
    </source>
</evidence>
<dbReference type="RefSeq" id="XP_060338997.1">
    <property type="nucleotide sequence ID" value="XM_060469024.1"/>
</dbReference>
<keyword evidence="10 17" id="KW-0326">Glycosidase</keyword>
<dbReference type="InterPro" id="IPR000743">
    <property type="entry name" value="Glyco_hydro_28"/>
</dbReference>
<keyword evidence="11" id="KW-0961">Cell wall biogenesis/degradation</keyword>
<gene>
    <name evidence="19" type="ORF">EV420DRAFT_14331</name>
</gene>
<dbReference type="SUPFAM" id="SSF51126">
    <property type="entry name" value="Pectin lyase-like"/>
    <property type="match status" value="1"/>
</dbReference>
<dbReference type="PROSITE" id="PS00502">
    <property type="entry name" value="POLYGALACTURONASE"/>
    <property type="match status" value="1"/>
</dbReference>
<evidence type="ECO:0000256" key="13">
    <source>
        <dbReference type="ARBA" id="ARBA00037312"/>
    </source>
</evidence>
<dbReference type="SMART" id="SM00710">
    <property type="entry name" value="PbH1"/>
    <property type="match status" value="5"/>
</dbReference>
<evidence type="ECO:0000256" key="9">
    <source>
        <dbReference type="ARBA" id="ARBA00023277"/>
    </source>
</evidence>
<evidence type="ECO:0000256" key="8">
    <source>
        <dbReference type="ARBA" id="ARBA00023180"/>
    </source>
</evidence>
<evidence type="ECO:0000256" key="4">
    <source>
        <dbReference type="ARBA" id="ARBA00022729"/>
    </source>
</evidence>
<keyword evidence="7" id="KW-1015">Disulfide bond</keyword>
<feature type="signal peptide" evidence="18">
    <location>
        <begin position="1"/>
        <end position="17"/>
    </location>
</feature>
<dbReference type="Gene3D" id="2.160.20.10">
    <property type="entry name" value="Single-stranded right-handed beta-helix, Pectin lyase-like"/>
    <property type="match status" value="1"/>
</dbReference>
<keyword evidence="19" id="KW-0456">Lyase</keyword>
<keyword evidence="12" id="KW-0624">Polysaccharide degradation</keyword>
<dbReference type="InterPro" id="IPR012334">
    <property type="entry name" value="Pectin_lyas_fold"/>
</dbReference>
<comment type="caution">
    <text evidence="19">The sequence shown here is derived from an EMBL/GenBank/DDBJ whole genome shotgun (WGS) entry which is preliminary data.</text>
</comment>
<evidence type="ECO:0000256" key="16">
    <source>
        <dbReference type="PROSITE-ProRule" id="PRU10052"/>
    </source>
</evidence>
<dbReference type="Proteomes" id="UP001175211">
    <property type="component" value="Unassembled WGS sequence"/>
</dbReference>
<dbReference type="PANTHER" id="PTHR31736">
    <property type="match status" value="1"/>
</dbReference>
<comment type="similarity">
    <text evidence="2 17">Belongs to the glycosyl hydrolase 28 family.</text>
</comment>
<dbReference type="InterPro" id="IPR006626">
    <property type="entry name" value="PbH1"/>
</dbReference>
<evidence type="ECO:0000256" key="18">
    <source>
        <dbReference type="SAM" id="SignalP"/>
    </source>
</evidence>
<dbReference type="GO" id="GO:0016829">
    <property type="term" value="F:lyase activity"/>
    <property type="evidence" value="ECO:0007669"/>
    <property type="project" value="UniProtKB-KW"/>
</dbReference>
<evidence type="ECO:0000256" key="7">
    <source>
        <dbReference type="ARBA" id="ARBA00023157"/>
    </source>
</evidence>
<evidence type="ECO:0000256" key="1">
    <source>
        <dbReference type="ARBA" id="ARBA00004613"/>
    </source>
</evidence>